<accession>A0A1G7M4D1</accession>
<name>A0A1G7M4D1_9BACT</name>
<evidence type="ECO:0000256" key="1">
    <source>
        <dbReference type="ARBA" id="ARBA00004651"/>
    </source>
</evidence>
<feature type="domain" description="ABC3 transporter permease C-terminal" evidence="8">
    <location>
        <begin position="291"/>
        <end position="413"/>
    </location>
</feature>
<feature type="transmembrane region" description="Helical" evidence="7">
    <location>
        <begin position="286"/>
        <end position="312"/>
    </location>
</feature>
<evidence type="ECO:0000259" key="9">
    <source>
        <dbReference type="Pfam" id="PF12704"/>
    </source>
</evidence>
<evidence type="ECO:0000256" key="6">
    <source>
        <dbReference type="ARBA" id="ARBA00023136"/>
    </source>
</evidence>
<evidence type="ECO:0000313" key="10">
    <source>
        <dbReference type="EMBL" id="SDF56543.1"/>
    </source>
</evidence>
<comment type="similarity">
    <text evidence="2">Belongs to the ABC-4 integral membrane protein family. LolC/E subfamily.</text>
</comment>
<dbReference type="Pfam" id="PF12704">
    <property type="entry name" value="MacB_PCD"/>
    <property type="match status" value="1"/>
</dbReference>
<dbReference type="AlphaFoldDB" id="A0A1G7M4D1"/>
<feature type="transmembrane region" description="Helical" evidence="7">
    <location>
        <begin position="333"/>
        <end position="361"/>
    </location>
</feature>
<gene>
    <name evidence="10" type="ORF">SAMN04487996_111157</name>
</gene>
<dbReference type="STRING" id="659014.SAMN04487996_111157"/>
<evidence type="ECO:0000256" key="7">
    <source>
        <dbReference type="SAM" id="Phobius"/>
    </source>
</evidence>
<dbReference type="Proteomes" id="UP000198748">
    <property type="component" value="Unassembled WGS sequence"/>
</dbReference>
<evidence type="ECO:0000256" key="2">
    <source>
        <dbReference type="ARBA" id="ARBA00005236"/>
    </source>
</evidence>
<evidence type="ECO:0000256" key="4">
    <source>
        <dbReference type="ARBA" id="ARBA00022692"/>
    </source>
</evidence>
<dbReference type="Pfam" id="PF02687">
    <property type="entry name" value="FtsX"/>
    <property type="match status" value="1"/>
</dbReference>
<dbReference type="InterPro" id="IPR003838">
    <property type="entry name" value="ABC3_permease_C"/>
</dbReference>
<reference evidence="11" key="1">
    <citation type="submission" date="2016-10" db="EMBL/GenBank/DDBJ databases">
        <authorList>
            <person name="Varghese N."/>
            <person name="Submissions S."/>
        </authorList>
    </citation>
    <scope>NUCLEOTIDE SEQUENCE [LARGE SCALE GENOMIC DNA]</scope>
    <source>
        <strain evidence="11">DSM 25329</strain>
    </source>
</reference>
<keyword evidence="5 7" id="KW-1133">Transmembrane helix</keyword>
<proteinExistence type="inferred from homology"/>
<organism evidence="10 11">
    <name type="scientific">Dyadobacter soli</name>
    <dbReference type="NCBI Taxonomy" id="659014"/>
    <lineage>
        <taxon>Bacteria</taxon>
        <taxon>Pseudomonadati</taxon>
        <taxon>Bacteroidota</taxon>
        <taxon>Cytophagia</taxon>
        <taxon>Cytophagales</taxon>
        <taxon>Spirosomataceae</taxon>
        <taxon>Dyadobacter</taxon>
    </lineage>
</organism>
<keyword evidence="6 7" id="KW-0472">Membrane</keyword>
<protein>
    <submittedName>
        <fullName evidence="10">Lipoprotein-releasing system permease protein</fullName>
    </submittedName>
</protein>
<evidence type="ECO:0000313" key="11">
    <source>
        <dbReference type="Proteomes" id="UP000198748"/>
    </source>
</evidence>
<dbReference type="GO" id="GO:0098797">
    <property type="term" value="C:plasma membrane protein complex"/>
    <property type="evidence" value="ECO:0007669"/>
    <property type="project" value="TreeGrafter"/>
</dbReference>
<keyword evidence="4 7" id="KW-0812">Transmembrane</keyword>
<sequence>MKYELLIDISRALLLARWKQTLVAAIGVTFSITMFISLLSFMSGLNQLLDGLVINRTPHIRLYNDIKTSPVQPVALSANFKGASHHFVRSVKPKAARPEIRNSLAIIRALQKDPIVLGVAPKLVTQVFYNLGAVRINGIINGIQPEQEKRLFLFQDYVTSGAAGDLDRVSGGIILGKDIADKMMAAPGQVIYVTTITGTTVPLKVVGYFQSGLREIDQVNSYVSIATAQKLVGKPSNYITDIQIKLYDVGDAPALAMKLSKRFGVDAIDVQTENAQYETGSFIRSLISYAVGITLLVVAGFGIYNILNMIIYEKMDSIAILKATGFSGGDVQFIFTGIAAGIGISGGVIGLLLGFGGSLLIDQVPFETSSLPTVKTYPVNYNPVFYLIGFVFSVTTTFFAGYFPARKASRIDPVIIIRGK</sequence>
<feature type="transmembrane region" description="Helical" evidence="7">
    <location>
        <begin position="21"/>
        <end position="42"/>
    </location>
</feature>
<feature type="domain" description="MacB-like periplasmic core" evidence="9">
    <location>
        <begin position="21"/>
        <end position="259"/>
    </location>
</feature>
<dbReference type="OrthoDB" id="9770036at2"/>
<dbReference type="PANTHER" id="PTHR30489">
    <property type="entry name" value="LIPOPROTEIN-RELEASING SYSTEM TRANSMEMBRANE PROTEIN LOLE"/>
    <property type="match status" value="1"/>
</dbReference>
<dbReference type="InterPro" id="IPR051447">
    <property type="entry name" value="Lipoprotein-release_system"/>
</dbReference>
<dbReference type="RefSeq" id="WP_090153461.1">
    <property type="nucleotide sequence ID" value="NZ_FNAN01000011.1"/>
</dbReference>
<dbReference type="InterPro" id="IPR025857">
    <property type="entry name" value="MacB_PCD"/>
</dbReference>
<feature type="transmembrane region" description="Helical" evidence="7">
    <location>
        <begin position="381"/>
        <end position="403"/>
    </location>
</feature>
<evidence type="ECO:0000259" key="8">
    <source>
        <dbReference type="Pfam" id="PF02687"/>
    </source>
</evidence>
<dbReference type="EMBL" id="FNAN01000011">
    <property type="protein sequence ID" value="SDF56543.1"/>
    <property type="molecule type" value="Genomic_DNA"/>
</dbReference>
<dbReference type="PANTHER" id="PTHR30489:SF0">
    <property type="entry name" value="LIPOPROTEIN-RELEASING SYSTEM TRANSMEMBRANE PROTEIN LOLE"/>
    <property type="match status" value="1"/>
</dbReference>
<evidence type="ECO:0000256" key="3">
    <source>
        <dbReference type="ARBA" id="ARBA00022475"/>
    </source>
</evidence>
<dbReference type="GO" id="GO:0044874">
    <property type="term" value="P:lipoprotein localization to outer membrane"/>
    <property type="evidence" value="ECO:0007669"/>
    <property type="project" value="TreeGrafter"/>
</dbReference>
<keyword evidence="10" id="KW-0449">Lipoprotein</keyword>
<comment type="subcellular location">
    <subcellularLocation>
        <location evidence="1">Cell membrane</location>
        <topology evidence="1">Multi-pass membrane protein</topology>
    </subcellularLocation>
</comment>
<evidence type="ECO:0000256" key="5">
    <source>
        <dbReference type="ARBA" id="ARBA00022989"/>
    </source>
</evidence>
<keyword evidence="11" id="KW-1185">Reference proteome</keyword>
<keyword evidence="3" id="KW-1003">Cell membrane</keyword>